<reference evidence="1" key="1">
    <citation type="submission" date="2022-02" db="EMBL/GenBank/DDBJ databases">
        <authorList>
            <person name="Henning P.M."/>
            <person name="McCubbin A.G."/>
            <person name="Shore J.S."/>
        </authorList>
    </citation>
    <scope>NUCLEOTIDE SEQUENCE</scope>
    <source>
        <strain evidence="1">F60SS</strain>
        <tissue evidence="1">Leaves</tissue>
    </source>
</reference>
<protein>
    <submittedName>
        <fullName evidence="1">Uncharacterized protein</fullName>
    </submittedName>
</protein>
<dbReference type="Proteomes" id="UP001141552">
    <property type="component" value="Unassembled WGS sequence"/>
</dbReference>
<reference evidence="1" key="2">
    <citation type="journal article" date="2023" name="Plants (Basel)">
        <title>Annotation of the Turnera subulata (Passifloraceae) Draft Genome Reveals the S-Locus Evolved after the Divergence of Turneroideae from Passifloroideae in a Stepwise Manner.</title>
        <authorList>
            <person name="Henning P.M."/>
            <person name="Roalson E.H."/>
            <person name="Mir W."/>
            <person name="McCubbin A.G."/>
            <person name="Shore J.S."/>
        </authorList>
    </citation>
    <scope>NUCLEOTIDE SEQUENCE</scope>
    <source>
        <strain evidence="1">F60SS</strain>
    </source>
</reference>
<accession>A0A9Q0GC92</accession>
<gene>
    <name evidence="1" type="ORF">Tsubulata_048846</name>
</gene>
<sequence length="186" mass="20309">MQPLTKTGQPLMSAYTDAEPTWHCIESNSTSCSSSSDICKIRRHEWAWDAGSPQTIISEWPRRRRLSRFATIRSRQAPCFLASSSLSRRLQVALAAASCSTAAVAALSLPRALHRHQPFAQRLARGCSSVAPLAASRSTSLSSSTQRATSSRRLRLLPVPVTARATLPARCAVPPRSSSRRVASRR</sequence>
<proteinExistence type="predicted"/>
<organism evidence="1 2">
    <name type="scientific">Turnera subulata</name>
    <dbReference type="NCBI Taxonomy" id="218843"/>
    <lineage>
        <taxon>Eukaryota</taxon>
        <taxon>Viridiplantae</taxon>
        <taxon>Streptophyta</taxon>
        <taxon>Embryophyta</taxon>
        <taxon>Tracheophyta</taxon>
        <taxon>Spermatophyta</taxon>
        <taxon>Magnoliopsida</taxon>
        <taxon>eudicotyledons</taxon>
        <taxon>Gunneridae</taxon>
        <taxon>Pentapetalae</taxon>
        <taxon>rosids</taxon>
        <taxon>fabids</taxon>
        <taxon>Malpighiales</taxon>
        <taxon>Passifloraceae</taxon>
        <taxon>Turnera</taxon>
    </lineage>
</organism>
<evidence type="ECO:0000313" key="1">
    <source>
        <dbReference type="EMBL" id="KAJ4847360.1"/>
    </source>
</evidence>
<name>A0A9Q0GC92_9ROSI</name>
<dbReference type="EMBL" id="JAKUCV010001182">
    <property type="protein sequence ID" value="KAJ4847360.1"/>
    <property type="molecule type" value="Genomic_DNA"/>
</dbReference>
<comment type="caution">
    <text evidence="1">The sequence shown here is derived from an EMBL/GenBank/DDBJ whole genome shotgun (WGS) entry which is preliminary data.</text>
</comment>
<keyword evidence="2" id="KW-1185">Reference proteome</keyword>
<evidence type="ECO:0000313" key="2">
    <source>
        <dbReference type="Proteomes" id="UP001141552"/>
    </source>
</evidence>
<dbReference type="AlphaFoldDB" id="A0A9Q0GC92"/>
<dbReference type="OrthoDB" id="5296287at2759"/>